<dbReference type="GO" id="GO:0005886">
    <property type="term" value="C:plasma membrane"/>
    <property type="evidence" value="ECO:0007669"/>
    <property type="project" value="UniProtKB-SubCell"/>
</dbReference>
<reference evidence="4" key="2">
    <citation type="submission" date="2025-09" db="UniProtKB">
        <authorList>
            <consortium name="Ensembl"/>
        </authorList>
    </citation>
    <scope>IDENTIFICATION</scope>
</reference>
<dbReference type="OMA" id="TERHWIC"/>
<comment type="subcellular location">
    <subcellularLocation>
        <location evidence="1">Cell membrane</location>
        <topology evidence="1">Single-pass type II membrane protein</topology>
    </subcellularLocation>
</comment>
<reference evidence="4" key="1">
    <citation type="submission" date="2025-08" db="UniProtKB">
        <authorList>
            <consortium name="Ensembl"/>
        </authorList>
    </citation>
    <scope>IDENTIFICATION</scope>
</reference>
<dbReference type="InterPro" id="IPR033992">
    <property type="entry name" value="NKR-like_CTLD"/>
</dbReference>
<protein>
    <recommendedName>
        <fullName evidence="3">C-type lectin domain-containing protein</fullName>
    </recommendedName>
</protein>
<dbReference type="Gene3D" id="3.10.100.10">
    <property type="entry name" value="Mannose-Binding Protein A, subunit A"/>
    <property type="match status" value="1"/>
</dbReference>
<dbReference type="CDD" id="cd03593">
    <property type="entry name" value="CLECT_NK_receptors_like"/>
    <property type="match status" value="1"/>
</dbReference>
<dbReference type="PANTHER" id="PTHR45710:SF35">
    <property type="entry name" value="C-TYPE LECTIN DOMAIN FAMILY 2 MEMBER D"/>
    <property type="match status" value="1"/>
</dbReference>
<evidence type="ECO:0000256" key="1">
    <source>
        <dbReference type="ARBA" id="ARBA00004401"/>
    </source>
</evidence>
<dbReference type="SMART" id="SM00034">
    <property type="entry name" value="CLECT"/>
    <property type="match status" value="1"/>
</dbReference>
<evidence type="ECO:0000256" key="2">
    <source>
        <dbReference type="ARBA" id="ARBA00022734"/>
    </source>
</evidence>
<dbReference type="PANTHER" id="PTHR45710">
    <property type="entry name" value="C-TYPE LECTIN DOMAIN-CONTAINING PROTEIN 180"/>
    <property type="match status" value="1"/>
</dbReference>
<dbReference type="AlphaFoldDB" id="A0A8D0H6F1"/>
<evidence type="ECO:0000259" key="3">
    <source>
        <dbReference type="PROSITE" id="PS50041"/>
    </source>
</evidence>
<name>A0A8D0H6F1_SPHPU</name>
<accession>A0A8D0H6F1</accession>
<dbReference type="Ensembl" id="ENSSPUT00000017992.1">
    <property type="protein sequence ID" value="ENSSPUP00000016891.1"/>
    <property type="gene ID" value="ENSSPUG00000013067.1"/>
</dbReference>
<dbReference type="GeneTree" id="ENSGT00940000155319"/>
<dbReference type="InterPro" id="IPR016186">
    <property type="entry name" value="C-type_lectin-like/link_sf"/>
</dbReference>
<proteinExistence type="predicted"/>
<evidence type="ECO:0000313" key="4">
    <source>
        <dbReference type="Ensembl" id="ENSSPUP00000016891.1"/>
    </source>
</evidence>
<keyword evidence="5" id="KW-1185">Reference proteome</keyword>
<dbReference type="InterPro" id="IPR001304">
    <property type="entry name" value="C-type_lectin-like"/>
</dbReference>
<organism evidence="4 5">
    <name type="scientific">Sphenodon punctatus</name>
    <name type="common">Tuatara</name>
    <name type="synonym">Hatteria punctata</name>
    <dbReference type="NCBI Taxonomy" id="8508"/>
    <lineage>
        <taxon>Eukaryota</taxon>
        <taxon>Metazoa</taxon>
        <taxon>Chordata</taxon>
        <taxon>Craniata</taxon>
        <taxon>Vertebrata</taxon>
        <taxon>Euteleostomi</taxon>
        <taxon>Lepidosauria</taxon>
        <taxon>Sphenodontia</taxon>
        <taxon>Sphenodontidae</taxon>
        <taxon>Sphenodon</taxon>
    </lineage>
</organism>
<dbReference type="Pfam" id="PF00059">
    <property type="entry name" value="Lectin_C"/>
    <property type="match status" value="1"/>
</dbReference>
<dbReference type="InterPro" id="IPR050828">
    <property type="entry name" value="C-type_lectin/matrix_domain"/>
</dbReference>
<feature type="domain" description="C-type lectin" evidence="3">
    <location>
        <begin position="73"/>
        <end position="177"/>
    </location>
</feature>
<dbReference type="PROSITE" id="PS50041">
    <property type="entry name" value="C_TYPE_LECTIN_2"/>
    <property type="match status" value="1"/>
</dbReference>
<evidence type="ECO:0000313" key="5">
    <source>
        <dbReference type="Proteomes" id="UP000694392"/>
    </source>
</evidence>
<dbReference type="GO" id="GO:0030246">
    <property type="term" value="F:carbohydrate binding"/>
    <property type="evidence" value="ECO:0007669"/>
    <property type="project" value="UniProtKB-KW"/>
</dbReference>
<sequence>MLWLSLLEQPQRTCLVISFRQESTEDLNPSPFHHFITIIALSAALAVSEAKSAALVTSVAASALWCPDGWIGYREKCYYFSEAQRNWTSSKRHCSFLGASLIQIDNEQEKAFIMRYKGRQDAWIGLYRDPGQAWRWVNGTEIKTGFTVKGGGNCAYLNDEDAPSSSRCYTERHWICSKADVYIQRKENPSASRKCLVWEVQ</sequence>
<dbReference type="InterPro" id="IPR016187">
    <property type="entry name" value="CTDL_fold"/>
</dbReference>
<keyword evidence="2" id="KW-0430">Lectin</keyword>
<dbReference type="Proteomes" id="UP000694392">
    <property type="component" value="Unplaced"/>
</dbReference>
<dbReference type="SUPFAM" id="SSF56436">
    <property type="entry name" value="C-type lectin-like"/>
    <property type="match status" value="1"/>
</dbReference>